<feature type="non-terminal residue" evidence="1">
    <location>
        <position position="296"/>
    </location>
</feature>
<proteinExistence type="predicted"/>
<accession>A0ACD2ZZ23</accession>
<organism evidence="1 2">
    <name type="scientific">Pluteus cervinus</name>
    <dbReference type="NCBI Taxonomy" id="181527"/>
    <lineage>
        <taxon>Eukaryota</taxon>
        <taxon>Fungi</taxon>
        <taxon>Dikarya</taxon>
        <taxon>Basidiomycota</taxon>
        <taxon>Agaricomycotina</taxon>
        <taxon>Agaricomycetes</taxon>
        <taxon>Agaricomycetidae</taxon>
        <taxon>Agaricales</taxon>
        <taxon>Pluteineae</taxon>
        <taxon>Pluteaceae</taxon>
        <taxon>Pluteus</taxon>
    </lineage>
</organism>
<name>A0ACD2ZZ23_9AGAR</name>
<dbReference type="EMBL" id="ML209248">
    <property type="protein sequence ID" value="TFK58665.1"/>
    <property type="molecule type" value="Genomic_DNA"/>
</dbReference>
<protein>
    <submittedName>
        <fullName evidence="1">WD40 repeat-like protein</fullName>
    </submittedName>
</protein>
<reference evidence="1 2" key="1">
    <citation type="journal article" date="2019" name="Nat. Ecol. Evol.">
        <title>Megaphylogeny resolves global patterns of mushroom evolution.</title>
        <authorList>
            <person name="Varga T."/>
            <person name="Krizsan K."/>
            <person name="Foldi C."/>
            <person name="Dima B."/>
            <person name="Sanchez-Garcia M."/>
            <person name="Sanchez-Ramirez S."/>
            <person name="Szollosi G.J."/>
            <person name="Szarkandi J.G."/>
            <person name="Papp V."/>
            <person name="Albert L."/>
            <person name="Andreopoulos W."/>
            <person name="Angelini C."/>
            <person name="Antonin V."/>
            <person name="Barry K.W."/>
            <person name="Bougher N.L."/>
            <person name="Buchanan P."/>
            <person name="Buyck B."/>
            <person name="Bense V."/>
            <person name="Catcheside P."/>
            <person name="Chovatia M."/>
            <person name="Cooper J."/>
            <person name="Damon W."/>
            <person name="Desjardin D."/>
            <person name="Finy P."/>
            <person name="Geml J."/>
            <person name="Haridas S."/>
            <person name="Hughes K."/>
            <person name="Justo A."/>
            <person name="Karasinski D."/>
            <person name="Kautmanova I."/>
            <person name="Kiss B."/>
            <person name="Kocsube S."/>
            <person name="Kotiranta H."/>
            <person name="LaButti K.M."/>
            <person name="Lechner B.E."/>
            <person name="Liimatainen K."/>
            <person name="Lipzen A."/>
            <person name="Lukacs Z."/>
            <person name="Mihaltcheva S."/>
            <person name="Morgado L.N."/>
            <person name="Niskanen T."/>
            <person name="Noordeloos M.E."/>
            <person name="Ohm R.A."/>
            <person name="Ortiz-Santana B."/>
            <person name="Ovrebo C."/>
            <person name="Racz N."/>
            <person name="Riley R."/>
            <person name="Savchenko A."/>
            <person name="Shiryaev A."/>
            <person name="Soop K."/>
            <person name="Spirin V."/>
            <person name="Szebenyi C."/>
            <person name="Tomsovsky M."/>
            <person name="Tulloss R.E."/>
            <person name="Uehling J."/>
            <person name="Grigoriev I.V."/>
            <person name="Vagvolgyi C."/>
            <person name="Papp T."/>
            <person name="Martin F.M."/>
            <person name="Miettinen O."/>
            <person name="Hibbett D.S."/>
            <person name="Nagy L.G."/>
        </authorList>
    </citation>
    <scope>NUCLEOTIDE SEQUENCE [LARGE SCALE GENOMIC DNA]</scope>
    <source>
        <strain evidence="1 2">NL-1719</strain>
    </source>
</reference>
<evidence type="ECO:0000313" key="2">
    <source>
        <dbReference type="Proteomes" id="UP000308600"/>
    </source>
</evidence>
<keyword evidence="2" id="KW-1185">Reference proteome</keyword>
<gene>
    <name evidence="1" type="ORF">BDN72DRAFT_730539</name>
</gene>
<dbReference type="Proteomes" id="UP000308600">
    <property type="component" value="Unassembled WGS sequence"/>
</dbReference>
<feature type="non-terminal residue" evidence="1">
    <location>
        <position position="1"/>
    </location>
</feature>
<sequence>LKFNMCNLNTSYIKNSQIEDLHQIISLYISPELQYSAQYWAYHLVKISNFNEMNYNQTLPKLLVTFTTIYWIECLSLLGKLRFGLRCIQQLQAWFKITTIYVHDLCNFMTKFYTPILESTPHIYLSALPFSPRHSIIFQKCSAMIQNRVKIVKNSLSWNVTNMTIAADDTTCIVFQPQNDTLYLGSDEGSIKANGHAITIWDLSTGQQLCQPLSYHTSEISSMIIAPKEQYLISGSHDATVIVVEVWNIQAAQCIFGPFVCHTSPIRAISVSPDSRQIITSGEDGTIRTWNTQAML</sequence>
<evidence type="ECO:0000313" key="1">
    <source>
        <dbReference type="EMBL" id="TFK58665.1"/>
    </source>
</evidence>